<dbReference type="AlphaFoldDB" id="R2TP22"/>
<dbReference type="InterPro" id="IPR004715">
    <property type="entry name" value="PTS_IIA_fruc"/>
</dbReference>
<dbReference type="Gene3D" id="3.40.930.10">
    <property type="entry name" value="Mannitol-specific EII, Chain A"/>
    <property type="match status" value="1"/>
</dbReference>
<accession>R2TP22</accession>
<organism evidence="7 9">
    <name type="scientific">Enterococcus moraviensis ATCC BAA-383</name>
    <dbReference type="NCBI Taxonomy" id="1158609"/>
    <lineage>
        <taxon>Bacteria</taxon>
        <taxon>Bacillati</taxon>
        <taxon>Bacillota</taxon>
        <taxon>Bacilli</taxon>
        <taxon>Lactobacillales</taxon>
        <taxon>Enterococcaceae</taxon>
        <taxon>Enterococcus</taxon>
    </lineage>
</organism>
<evidence type="ECO:0000313" key="9">
    <source>
        <dbReference type="Proteomes" id="UP000013781"/>
    </source>
</evidence>
<evidence type="ECO:0000256" key="1">
    <source>
        <dbReference type="ARBA" id="ARBA00022448"/>
    </source>
</evidence>
<keyword evidence="4" id="KW-0808">Transferase</keyword>
<dbReference type="GO" id="GO:0008982">
    <property type="term" value="F:protein-N(PI)-phosphohistidine-sugar phosphotransferase activity"/>
    <property type="evidence" value="ECO:0007669"/>
    <property type="project" value="InterPro"/>
</dbReference>
<comment type="caution">
    <text evidence="7">The sequence shown here is derived from an EMBL/GenBank/DDBJ whole genome shotgun (WGS) entry which is preliminary data.</text>
</comment>
<dbReference type="InterPro" id="IPR002178">
    <property type="entry name" value="PTS_EIIA_type-2_dom"/>
</dbReference>
<dbReference type="EMBL" id="AJAS01000002">
    <property type="protein sequence ID" value="EOI06934.1"/>
    <property type="molecule type" value="Genomic_DNA"/>
</dbReference>
<dbReference type="PATRIC" id="fig|1158609.3.peg.261"/>
<feature type="domain" description="PTS EIIA type-2" evidence="6">
    <location>
        <begin position="7"/>
        <end position="152"/>
    </location>
</feature>
<proteinExistence type="predicted"/>
<reference evidence="8 10" key="2">
    <citation type="submission" date="2013-03" db="EMBL/GenBank/DDBJ databases">
        <title>The Genome Sequence of Enterococcus moraviensis BAA-383 (PacBio/Illumina hybrid assembly).</title>
        <authorList>
            <consortium name="The Broad Institute Genomics Platform"/>
            <consortium name="The Broad Institute Genome Sequencing Center for Infectious Disease"/>
            <person name="Earl A."/>
            <person name="Russ C."/>
            <person name="Gilmore M."/>
            <person name="Surin D."/>
            <person name="Walker B."/>
            <person name="Young S."/>
            <person name="Zeng Q."/>
            <person name="Gargeya S."/>
            <person name="Fitzgerald M."/>
            <person name="Haas B."/>
            <person name="Abouelleil A."/>
            <person name="Allen A.W."/>
            <person name="Alvarado L."/>
            <person name="Arachchi H.M."/>
            <person name="Berlin A.M."/>
            <person name="Chapman S.B."/>
            <person name="Gainer-Dewar J."/>
            <person name="Goldberg J."/>
            <person name="Griggs A."/>
            <person name="Gujja S."/>
            <person name="Hansen M."/>
            <person name="Howarth C."/>
            <person name="Imamovic A."/>
            <person name="Ireland A."/>
            <person name="Larimer J."/>
            <person name="McCowan C."/>
            <person name="Murphy C."/>
            <person name="Pearson M."/>
            <person name="Poon T.W."/>
            <person name="Priest M."/>
            <person name="Roberts A."/>
            <person name="Saif S."/>
            <person name="Shea T."/>
            <person name="Sisk P."/>
            <person name="Sykes S."/>
            <person name="Wortman J."/>
            <person name="Nusbaum C."/>
            <person name="Birren B."/>
        </authorList>
    </citation>
    <scope>NUCLEOTIDE SEQUENCE [LARGE SCALE GENOMIC DNA]</scope>
    <source>
        <strain evidence="8 10">ATCC BAA-383</strain>
    </source>
</reference>
<protein>
    <submittedName>
        <fullName evidence="7">PTS system, fructose subfamily, IIA component</fullName>
    </submittedName>
</protein>
<dbReference type="STRING" id="155617.RV09_GL003305"/>
<dbReference type="HOGENOM" id="CLU_072531_5_1_9"/>
<keyword evidence="3" id="KW-0762">Sugar transport</keyword>
<dbReference type="Proteomes" id="UP000014157">
    <property type="component" value="Unassembled WGS sequence"/>
</dbReference>
<keyword evidence="10" id="KW-1185">Reference proteome</keyword>
<evidence type="ECO:0000259" key="6">
    <source>
        <dbReference type="PROSITE" id="PS51094"/>
    </source>
</evidence>
<keyword evidence="2" id="KW-0597">Phosphoprotein</keyword>
<dbReference type="NCBIfam" id="TIGR00848">
    <property type="entry name" value="fruA"/>
    <property type="match status" value="1"/>
</dbReference>
<dbReference type="eggNOG" id="COG1762">
    <property type="taxonomic scope" value="Bacteria"/>
</dbReference>
<dbReference type="Proteomes" id="UP000013781">
    <property type="component" value="Unassembled WGS sequence"/>
</dbReference>
<dbReference type="EMBL" id="ASWB01000004">
    <property type="protein sequence ID" value="EOT65276.1"/>
    <property type="molecule type" value="Genomic_DNA"/>
</dbReference>
<evidence type="ECO:0000313" key="10">
    <source>
        <dbReference type="Proteomes" id="UP000014157"/>
    </source>
</evidence>
<dbReference type="GO" id="GO:0016020">
    <property type="term" value="C:membrane"/>
    <property type="evidence" value="ECO:0007669"/>
    <property type="project" value="InterPro"/>
</dbReference>
<dbReference type="InterPro" id="IPR016152">
    <property type="entry name" value="PTrfase/Anion_transptr"/>
</dbReference>
<keyword evidence="1" id="KW-0813">Transport</keyword>
<dbReference type="PROSITE" id="PS00372">
    <property type="entry name" value="PTS_EIIA_TYPE_2_HIS"/>
    <property type="match status" value="1"/>
</dbReference>
<dbReference type="PROSITE" id="PS51094">
    <property type="entry name" value="PTS_EIIA_TYPE_2"/>
    <property type="match status" value="1"/>
</dbReference>
<evidence type="ECO:0000256" key="2">
    <source>
        <dbReference type="ARBA" id="ARBA00022553"/>
    </source>
</evidence>
<dbReference type="SUPFAM" id="SSF55804">
    <property type="entry name" value="Phoshotransferase/anion transport protein"/>
    <property type="match status" value="1"/>
</dbReference>
<name>R2TP22_9ENTE</name>
<dbReference type="GO" id="GO:0009401">
    <property type="term" value="P:phosphoenolpyruvate-dependent sugar phosphotransferase system"/>
    <property type="evidence" value="ECO:0007669"/>
    <property type="project" value="UniProtKB-KW"/>
</dbReference>
<dbReference type="Pfam" id="PF00359">
    <property type="entry name" value="PTS_EIIA_2"/>
    <property type="match status" value="1"/>
</dbReference>
<dbReference type="CDD" id="cd00211">
    <property type="entry name" value="PTS_IIA_fru"/>
    <property type="match status" value="1"/>
</dbReference>
<reference evidence="7 9" key="1">
    <citation type="submission" date="2013-02" db="EMBL/GenBank/DDBJ databases">
        <title>The Genome Sequence of Enterococcus moraviensis BAA-383.</title>
        <authorList>
            <consortium name="The Broad Institute Genome Sequencing Platform"/>
            <consortium name="The Broad Institute Genome Sequencing Center for Infectious Disease"/>
            <person name="Earl A.M."/>
            <person name="Gilmore M.S."/>
            <person name="Lebreton F."/>
            <person name="Walker B."/>
            <person name="Young S.K."/>
            <person name="Zeng Q."/>
            <person name="Gargeya S."/>
            <person name="Fitzgerald M."/>
            <person name="Haas B."/>
            <person name="Abouelleil A."/>
            <person name="Alvarado L."/>
            <person name="Arachchi H.M."/>
            <person name="Berlin A.M."/>
            <person name="Chapman S.B."/>
            <person name="Dewar J."/>
            <person name="Goldberg J."/>
            <person name="Griggs A."/>
            <person name="Gujja S."/>
            <person name="Hansen M."/>
            <person name="Howarth C."/>
            <person name="Imamovic A."/>
            <person name="Larimer J."/>
            <person name="McCowan C."/>
            <person name="Murphy C."/>
            <person name="Neiman D."/>
            <person name="Pearson M."/>
            <person name="Priest M."/>
            <person name="Roberts A."/>
            <person name="Saif S."/>
            <person name="Shea T."/>
            <person name="Sisk P."/>
            <person name="Sykes S."/>
            <person name="Wortman J."/>
            <person name="Nusbaum C."/>
            <person name="Birren B."/>
        </authorList>
    </citation>
    <scope>NUCLEOTIDE SEQUENCE [LARGE SCALE GENOMIC DNA]</scope>
    <source>
        <strain evidence="7 9">ATCC BAA-383</strain>
    </source>
</reference>
<dbReference type="PANTHER" id="PTHR47738:SF2">
    <property type="entry name" value="PTS SYSTEM FRUCTOSE-LIKE EIIA COMPONENT"/>
    <property type="match status" value="1"/>
</dbReference>
<evidence type="ECO:0000256" key="4">
    <source>
        <dbReference type="ARBA" id="ARBA00022679"/>
    </source>
</evidence>
<evidence type="ECO:0000256" key="5">
    <source>
        <dbReference type="ARBA" id="ARBA00022683"/>
    </source>
</evidence>
<keyword evidence="5" id="KW-0598">Phosphotransferase system</keyword>
<sequence length="156" mass="17933">MKDSASDVIREDMILLQTNFDTRDDALRALVQMADETGLISEKEVFLKSVLNREEEMPTAIGYQIAIPHGKSEVVRTPFIGFLQTKEEFIWTDGHEEQVKLVFLIGVPAENENNIHLKFISQLSKKLLDEEFRIQLLEEKNQQNVFKLLRSIKAAS</sequence>
<evidence type="ECO:0000313" key="7">
    <source>
        <dbReference type="EMBL" id="EOI06934.1"/>
    </source>
</evidence>
<evidence type="ECO:0000256" key="3">
    <source>
        <dbReference type="ARBA" id="ARBA00022597"/>
    </source>
</evidence>
<gene>
    <name evidence="8" type="ORF">I586_03010</name>
    <name evidence="7" type="ORF">UAY_00276</name>
</gene>
<evidence type="ECO:0000313" key="8">
    <source>
        <dbReference type="EMBL" id="EOT65276.1"/>
    </source>
</evidence>
<dbReference type="InterPro" id="IPR051541">
    <property type="entry name" value="PTS_SugarTrans_NitroReg"/>
</dbReference>
<dbReference type="PANTHER" id="PTHR47738">
    <property type="entry name" value="PTS SYSTEM FRUCTOSE-LIKE EIIA COMPONENT-RELATED"/>
    <property type="match status" value="1"/>
</dbReference>